<proteinExistence type="predicted"/>
<gene>
    <name evidence="1" type="ORF">LCGC14_1064340</name>
</gene>
<reference evidence="1" key="1">
    <citation type="journal article" date="2015" name="Nature">
        <title>Complex archaea that bridge the gap between prokaryotes and eukaryotes.</title>
        <authorList>
            <person name="Spang A."/>
            <person name="Saw J.H."/>
            <person name="Jorgensen S.L."/>
            <person name="Zaremba-Niedzwiedzka K."/>
            <person name="Martijn J."/>
            <person name="Lind A.E."/>
            <person name="van Eijk R."/>
            <person name="Schleper C."/>
            <person name="Guy L."/>
            <person name="Ettema T.J."/>
        </authorList>
    </citation>
    <scope>NUCLEOTIDE SEQUENCE</scope>
</reference>
<dbReference type="AlphaFoldDB" id="A0A0F9QR37"/>
<name>A0A0F9QR37_9ZZZZ</name>
<organism evidence="1">
    <name type="scientific">marine sediment metagenome</name>
    <dbReference type="NCBI Taxonomy" id="412755"/>
    <lineage>
        <taxon>unclassified sequences</taxon>
        <taxon>metagenomes</taxon>
        <taxon>ecological metagenomes</taxon>
    </lineage>
</organism>
<protein>
    <submittedName>
        <fullName evidence="1">Uncharacterized protein</fullName>
    </submittedName>
</protein>
<evidence type="ECO:0000313" key="1">
    <source>
        <dbReference type="EMBL" id="KKN07703.1"/>
    </source>
</evidence>
<comment type="caution">
    <text evidence="1">The sequence shown here is derived from an EMBL/GenBank/DDBJ whole genome shotgun (WGS) entry which is preliminary data.</text>
</comment>
<accession>A0A0F9QR37</accession>
<dbReference type="EMBL" id="LAZR01004539">
    <property type="protein sequence ID" value="KKN07703.1"/>
    <property type="molecule type" value="Genomic_DNA"/>
</dbReference>
<sequence>MLITKETQNALNKFAREVVMQSRKNLNDLDKNTSCKLDKSIDFNLNISKNSFGLDFEMEDYGQFQDKGVSGFIKKYDTPFTYRDNRPPPNKLDSWIVRRGIAPRDKNGKFISRKSLQFLISRKIFFYGIKPSLFFTKPFEKEFKKLPNTVVEAFGLDVEKFFKNTLEKPVKPKK</sequence>